<evidence type="ECO:0000259" key="11">
    <source>
        <dbReference type="Pfam" id="PF25876"/>
    </source>
</evidence>
<dbReference type="Pfam" id="PF25876">
    <property type="entry name" value="HH_MFP_RND"/>
    <property type="match status" value="1"/>
</dbReference>
<gene>
    <name evidence="15" type="ORF">SAMN05192589_109118</name>
</gene>
<dbReference type="Gene3D" id="2.40.50.100">
    <property type="match status" value="1"/>
</dbReference>
<evidence type="ECO:0000313" key="16">
    <source>
        <dbReference type="Proteomes" id="UP000198781"/>
    </source>
</evidence>
<keyword evidence="3" id="KW-0813">Transport</keyword>
<dbReference type="Gene3D" id="2.40.30.170">
    <property type="match status" value="1"/>
</dbReference>
<dbReference type="Gene3D" id="1.10.287.470">
    <property type="entry name" value="Helix hairpin bin"/>
    <property type="match status" value="1"/>
</dbReference>
<keyword evidence="4" id="KW-1003">Cell membrane</keyword>
<dbReference type="InterPro" id="IPR058627">
    <property type="entry name" value="MdtA-like_C"/>
</dbReference>
<evidence type="ECO:0000259" key="14">
    <source>
        <dbReference type="Pfam" id="PF25967"/>
    </source>
</evidence>
<accession>A0A1G6XWJ8</accession>
<dbReference type="NCBIfam" id="TIGR01730">
    <property type="entry name" value="RND_mfp"/>
    <property type="match status" value="1"/>
</dbReference>
<dbReference type="Pfam" id="PF25967">
    <property type="entry name" value="RND-MFP_C"/>
    <property type="match status" value="1"/>
</dbReference>
<evidence type="ECO:0000256" key="10">
    <source>
        <dbReference type="SAM" id="SignalP"/>
    </source>
</evidence>
<evidence type="ECO:0000259" key="13">
    <source>
        <dbReference type="Pfam" id="PF25944"/>
    </source>
</evidence>
<feature type="signal peptide" evidence="10">
    <location>
        <begin position="1"/>
        <end position="22"/>
    </location>
</feature>
<evidence type="ECO:0000256" key="5">
    <source>
        <dbReference type="ARBA" id="ARBA00022519"/>
    </source>
</evidence>
<evidence type="ECO:0000256" key="2">
    <source>
        <dbReference type="ARBA" id="ARBA00009477"/>
    </source>
</evidence>
<organism evidence="15 16">
    <name type="scientific">Paracidovorax valerianellae</name>
    <dbReference type="NCBI Taxonomy" id="187868"/>
    <lineage>
        <taxon>Bacteria</taxon>
        <taxon>Pseudomonadati</taxon>
        <taxon>Pseudomonadota</taxon>
        <taxon>Betaproteobacteria</taxon>
        <taxon>Burkholderiales</taxon>
        <taxon>Comamonadaceae</taxon>
        <taxon>Paracidovorax</taxon>
    </lineage>
</organism>
<feature type="domain" description="Multidrug resistance protein MdtA-like beta-barrel" evidence="13">
    <location>
        <begin position="211"/>
        <end position="301"/>
    </location>
</feature>
<dbReference type="GO" id="GO:0042908">
    <property type="term" value="P:xenobiotic transport"/>
    <property type="evidence" value="ECO:0007669"/>
    <property type="project" value="UniProtKB-ARBA"/>
</dbReference>
<comment type="similarity">
    <text evidence="2">Belongs to the membrane fusion protein (MFP) (TC 8.A.1) family.</text>
</comment>
<evidence type="ECO:0000256" key="7">
    <source>
        <dbReference type="ARBA" id="ARBA00023136"/>
    </source>
</evidence>
<proteinExistence type="inferred from homology"/>
<comment type="subcellular location">
    <subcellularLocation>
        <location evidence="1">Cell inner membrane</location>
        <topology evidence="1">Lipid-anchor</topology>
    </subcellularLocation>
</comment>
<keyword evidence="6 10" id="KW-0732">Signal</keyword>
<dbReference type="Proteomes" id="UP000198781">
    <property type="component" value="Unassembled WGS sequence"/>
</dbReference>
<evidence type="ECO:0000256" key="3">
    <source>
        <dbReference type="ARBA" id="ARBA00022448"/>
    </source>
</evidence>
<dbReference type="AlphaFoldDB" id="A0A1G6XWJ8"/>
<evidence type="ECO:0000256" key="6">
    <source>
        <dbReference type="ARBA" id="ARBA00022729"/>
    </source>
</evidence>
<dbReference type="InterPro" id="IPR058624">
    <property type="entry name" value="MdtA-like_HH"/>
</dbReference>
<dbReference type="RefSeq" id="WP_092744552.1">
    <property type="nucleotide sequence ID" value="NZ_FMZC01000009.1"/>
</dbReference>
<dbReference type="GO" id="GO:0046677">
    <property type="term" value="P:response to antibiotic"/>
    <property type="evidence" value="ECO:0007669"/>
    <property type="project" value="TreeGrafter"/>
</dbReference>
<sequence>MRLVRRPLLTLSAAAAIACLLAACGKPPGGPPPPQGTPMVGVITVQSQSVALSTELPGRTVPYLVADVRPQVGGIVKARKFREGSDVKAGEALYQIDPATFQATHDSNVAALAKAQASLKTTRLKADRYKELVAIQAVSQQDYDDAAASLGQGEADVASARANVETSRINLAYARVDAPISGRIGKSSVTPGALVTASQATALATIQQLDPIYVDVTQPSASLLRLKQALSRGDLQKAGANAAKVRLVLEDGSAYPLEGKLEFSDVTVDQSTGAITLRAVFPNPKADLLPGMYVRAVLQEGVKEQGLLVPQQAVTRDSTGKPMAYVVGPDSKLQRRNLETERTVGDQWLVRTGLQAGDQLVVDGQQRAAPGAEVKVMPWKPQPAATAVAGPVAQAAAPEGAKNPAN</sequence>
<evidence type="ECO:0000256" key="8">
    <source>
        <dbReference type="ARBA" id="ARBA00023139"/>
    </source>
</evidence>
<feature type="domain" description="Multidrug resistance protein MdtA-like barrel-sandwich hybrid" evidence="12">
    <location>
        <begin position="65"/>
        <end position="207"/>
    </location>
</feature>
<keyword evidence="7" id="KW-0472">Membrane</keyword>
<dbReference type="FunFam" id="2.40.30.170:FF:000001">
    <property type="entry name" value="Multidrug resistance efflux transporter MdtE"/>
    <property type="match status" value="1"/>
</dbReference>
<dbReference type="Pfam" id="PF25944">
    <property type="entry name" value="Beta-barrel_RND"/>
    <property type="match status" value="1"/>
</dbReference>
<keyword evidence="8" id="KW-0564">Palmitate</keyword>
<feature type="domain" description="Multidrug resistance protein MdtA-like C-terminal permuted SH3" evidence="14">
    <location>
        <begin position="307"/>
        <end position="367"/>
    </location>
</feature>
<keyword evidence="5" id="KW-0997">Cell inner membrane</keyword>
<dbReference type="PANTHER" id="PTHR30158">
    <property type="entry name" value="ACRA/E-RELATED COMPONENT OF DRUG EFFLUX TRANSPORTER"/>
    <property type="match status" value="1"/>
</dbReference>
<feature type="domain" description="Multidrug resistance protein MdtA-like alpha-helical hairpin" evidence="11">
    <location>
        <begin position="108"/>
        <end position="174"/>
    </location>
</feature>
<evidence type="ECO:0000256" key="9">
    <source>
        <dbReference type="ARBA" id="ARBA00023288"/>
    </source>
</evidence>
<name>A0A1G6XWJ8_9BURK</name>
<dbReference type="SUPFAM" id="SSF111369">
    <property type="entry name" value="HlyD-like secretion proteins"/>
    <property type="match status" value="1"/>
</dbReference>
<keyword evidence="9" id="KW-0449">Lipoprotein</keyword>
<dbReference type="EMBL" id="FMZC01000009">
    <property type="protein sequence ID" value="SDD81775.1"/>
    <property type="molecule type" value="Genomic_DNA"/>
</dbReference>
<evidence type="ECO:0000256" key="1">
    <source>
        <dbReference type="ARBA" id="ARBA00004519"/>
    </source>
</evidence>
<dbReference type="GO" id="GO:0009636">
    <property type="term" value="P:response to toxic substance"/>
    <property type="evidence" value="ECO:0007669"/>
    <property type="project" value="UniProtKB-ARBA"/>
</dbReference>
<dbReference type="FunFam" id="2.40.420.20:FF:000001">
    <property type="entry name" value="Efflux RND transporter periplasmic adaptor subunit"/>
    <property type="match status" value="1"/>
</dbReference>
<dbReference type="Pfam" id="PF25917">
    <property type="entry name" value="BSH_RND"/>
    <property type="match status" value="1"/>
</dbReference>
<evidence type="ECO:0000313" key="15">
    <source>
        <dbReference type="EMBL" id="SDD81775.1"/>
    </source>
</evidence>
<reference evidence="15 16" key="1">
    <citation type="submission" date="2016-10" db="EMBL/GenBank/DDBJ databases">
        <authorList>
            <person name="de Groot N.N."/>
        </authorList>
    </citation>
    <scope>NUCLEOTIDE SEQUENCE [LARGE SCALE GENOMIC DNA]</scope>
    <source>
        <strain evidence="15 16">DSM 16619</strain>
    </source>
</reference>
<protein>
    <submittedName>
        <fullName evidence="15">Membrane fusion protein, multidrug efflux system</fullName>
    </submittedName>
</protein>
<dbReference type="OrthoDB" id="9783047at2"/>
<dbReference type="GO" id="GO:0022857">
    <property type="term" value="F:transmembrane transporter activity"/>
    <property type="evidence" value="ECO:0007669"/>
    <property type="project" value="InterPro"/>
</dbReference>
<feature type="chain" id="PRO_5011568676" evidence="10">
    <location>
        <begin position="23"/>
        <end position="406"/>
    </location>
</feature>
<dbReference type="InterPro" id="IPR058626">
    <property type="entry name" value="MdtA-like_b-barrel"/>
</dbReference>
<dbReference type="PANTHER" id="PTHR30158:SF3">
    <property type="entry name" value="MULTIDRUG EFFLUX PUMP SUBUNIT ACRA-RELATED"/>
    <property type="match status" value="1"/>
</dbReference>
<keyword evidence="16" id="KW-1185">Reference proteome</keyword>
<dbReference type="GO" id="GO:0005886">
    <property type="term" value="C:plasma membrane"/>
    <property type="evidence" value="ECO:0007669"/>
    <property type="project" value="UniProtKB-SubCell"/>
</dbReference>
<evidence type="ECO:0000259" key="12">
    <source>
        <dbReference type="Pfam" id="PF25917"/>
    </source>
</evidence>
<dbReference type="InterPro" id="IPR058625">
    <property type="entry name" value="MdtA-like_BSH"/>
</dbReference>
<dbReference type="PROSITE" id="PS51257">
    <property type="entry name" value="PROKAR_LIPOPROTEIN"/>
    <property type="match status" value="1"/>
</dbReference>
<evidence type="ECO:0000256" key="4">
    <source>
        <dbReference type="ARBA" id="ARBA00022475"/>
    </source>
</evidence>
<dbReference type="Gene3D" id="2.40.420.20">
    <property type="match status" value="1"/>
</dbReference>
<dbReference type="STRING" id="187868.SAMN05192589_109118"/>
<dbReference type="InterPro" id="IPR006143">
    <property type="entry name" value="RND_pump_MFP"/>
</dbReference>